<dbReference type="PROSITE" id="PS50109">
    <property type="entry name" value="HIS_KIN"/>
    <property type="match status" value="1"/>
</dbReference>
<dbReference type="InterPro" id="IPR039028">
    <property type="entry name" value="BCKD/PDK"/>
</dbReference>
<keyword evidence="5 7" id="KW-0067">ATP-binding</keyword>
<organism evidence="9 10">
    <name type="scientific">Dicentrarchus labrax</name>
    <name type="common">European seabass</name>
    <name type="synonym">Morone labrax</name>
    <dbReference type="NCBI Taxonomy" id="13489"/>
    <lineage>
        <taxon>Eukaryota</taxon>
        <taxon>Metazoa</taxon>
        <taxon>Chordata</taxon>
        <taxon>Craniata</taxon>
        <taxon>Vertebrata</taxon>
        <taxon>Euteleostomi</taxon>
        <taxon>Actinopterygii</taxon>
        <taxon>Neopterygii</taxon>
        <taxon>Teleostei</taxon>
        <taxon>Neoteleostei</taxon>
        <taxon>Acanthomorphata</taxon>
        <taxon>Eupercaria</taxon>
        <taxon>Moronidae</taxon>
        <taxon>Dicentrarchus</taxon>
    </lineage>
</organism>
<keyword evidence="4 7" id="KW-0418">Kinase</keyword>
<evidence type="ECO:0000256" key="5">
    <source>
        <dbReference type="ARBA" id="ARBA00022840"/>
    </source>
</evidence>
<name>A0A8P4FZG3_DICLA</name>
<evidence type="ECO:0000256" key="6">
    <source>
        <dbReference type="ARBA" id="ARBA00023128"/>
    </source>
</evidence>
<dbReference type="InterPro" id="IPR036784">
    <property type="entry name" value="AK/P_DHK_N_sf"/>
</dbReference>
<dbReference type="InterPro" id="IPR003594">
    <property type="entry name" value="HATPase_dom"/>
</dbReference>
<evidence type="ECO:0000256" key="4">
    <source>
        <dbReference type="ARBA" id="ARBA00022777"/>
    </source>
</evidence>
<evidence type="ECO:0000256" key="2">
    <source>
        <dbReference type="ARBA" id="ARBA00022679"/>
    </source>
</evidence>
<proteinExistence type="inferred from homology"/>
<gene>
    <name evidence="9" type="primary">pdk2a</name>
</gene>
<dbReference type="EC" id="2.7.11.-" evidence="7"/>
<evidence type="ECO:0000259" key="8">
    <source>
        <dbReference type="PROSITE" id="PS50109"/>
    </source>
</evidence>
<dbReference type="GeneTree" id="ENSGT01030000234646"/>
<reference evidence="9" key="2">
    <citation type="submission" date="2025-09" db="UniProtKB">
        <authorList>
            <consortium name="Ensembl"/>
        </authorList>
    </citation>
    <scope>IDENTIFICATION</scope>
</reference>
<dbReference type="Pfam" id="PF10436">
    <property type="entry name" value="BCDHK_Adom3"/>
    <property type="match status" value="1"/>
</dbReference>
<evidence type="ECO:0000313" key="9">
    <source>
        <dbReference type="Ensembl" id="ENSDLAP00005068975.1"/>
    </source>
</evidence>
<keyword evidence="10" id="KW-1185">Reference proteome</keyword>
<dbReference type="Pfam" id="PF02518">
    <property type="entry name" value="HATPase_c"/>
    <property type="match status" value="1"/>
</dbReference>
<dbReference type="FunFam" id="1.20.140.20:FF:000001">
    <property type="entry name" value="[Pyruvate dehydrogenase (acetyl-transferring)] kinase isozyme 2, mitochondrial"/>
    <property type="match status" value="1"/>
</dbReference>
<dbReference type="GO" id="GO:0005759">
    <property type="term" value="C:mitochondrial matrix"/>
    <property type="evidence" value="ECO:0007669"/>
    <property type="project" value="UniProtKB-SubCell"/>
</dbReference>
<reference evidence="9" key="1">
    <citation type="submission" date="2025-08" db="UniProtKB">
        <authorList>
            <consortium name="Ensembl"/>
        </authorList>
    </citation>
    <scope>IDENTIFICATION</scope>
</reference>
<protein>
    <recommendedName>
        <fullName evidence="7">Protein-serine/threonine kinase</fullName>
        <ecNumber evidence="7">2.7.11.-</ecNumber>
    </recommendedName>
</protein>
<dbReference type="InterPro" id="IPR018955">
    <property type="entry name" value="BCDHK/PDK_N"/>
</dbReference>
<keyword evidence="2 7" id="KW-0808">Transferase</keyword>
<dbReference type="Gene3D" id="3.30.565.10">
    <property type="entry name" value="Histidine kinase-like ATPase, C-terminal domain"/>
    <property type="match status" value="1"/>
</dbReference>
<dbReference type="GO" id="GO:0010906">
    <property type="term" value="P:regulation of glucose metabolic process"/>
    <property type="evidence" value="ECO:0007669"/>
    <property type="project" value="TreeGrafter"/>
</dbReference>
<dbReference type="SUPFAM" id="SSF69012">
    <property type="entry name" value="alpha-ketoacid dehydrogenase kinase, N-terminal domain"/>
    <property type="match status" value="1"/>
</dbReference>
<dbReference type="Gene3D" id="1.20.140.20">
    <property type="entry name" value="Alpha-ketoacid/pyruvate dehydrogenase kinase, N-terminal domain"/>
    <property type="match status" value="1"/>
</dbReference>
<dbReference type="SMART" id="SM00387">
    <property type="entry name" value="HATPase_c"/>
    <property type="match status" value="1"/>
</dbReference>
<accession>A0A8P4FZG3</accession>
<dbReference type="GO" id="GO:0005524">
    <property type="term" value="F:ATP binding"/>
    <property type="evidence" value="ECO:0007669"/>
    <property type="project" value="UniProtKB-UniRule"/>
</dbReference>
<dbReference type="GO" id="GO:0004740">
    <property type="term" value="F:pyruvate dehydrogenase (acetyl-transferring) kinase activity"/>
    <property type="evidence" value="ECO:0007669"/>
    <property type="project" value="TreeGrafter"/>
</dbReference>
<dbReference type="SUPFAM" id="SSF55874">
    <property type="entry name" value="ATPase domain of HSP90 chaperone/DNA topoisomerase II/histidine kinase"/>
    <property type="match status" value="1"/>
</dbReference>
<feature type="domain" description="Histidine kinase" evidence="8">
    <location>
        <begin position="214"/>
        <end position="334"/>
    </location>
</feature>
<evidence type="ECO:0000256" key="7">
    <source>
        <dbReference type="RuleBase" id="RU366032"/>
    </source>
</evidence>
<dbReference type="InterPro" id="IPR036890">
    <property type="entry name" value="HATPase_C_sf"/>
</dbReference>
<keyword evidence="6 7" id="KW-0496">Mitochondrion</keyword>
<evidence type="ECO:0000256" key="3">
    <source>
        <dbReference type="ARBA" id="ARBA00022741"/>
    </source>
</evidence>
<dbReference type="AlphaFoldDB" id="A0A8P4FZG3"/>
<evidence type="ECO:0000256" key="1">
    <source>
        <dbReference type="ARBA" id="ARBA00006155"/>
    </source>
</evidence>
<dbReference type="Ensembl" id="ENSDLAT00005073871.1">
    <property type="protein sequence ID" value="ENSDLAP00005068975.1"/>
    <property type="gene ID" value="ENSDLAG00005023763.2"/>
</dbReference>
<dbReference type="PANTHER" id="PTHR11947:SF15">
    <property type="entry name" value="[PYRUVATE DEHYDROGENASE (ACETYL-TRANSFERRING)] KINASE ISOZYME 2, MITOCHONDRIAL"/>
    <property type="match status" value="1"/>
</dbReference>
<comment type="similarity">
    <text evidence="1 7">Belongs to the PDK/BCKDK protein kinase family.</text>
</comment>
<dbReference type="Proteomes" id="UP000694389">
    <property type="component" value="Unassembled WGS sequence"/>
</dbReference>
<dbReference type="InterPro" id="IPR005467">
    <property type="entry name" value="His_kinase_dom"/>
</dbReference>
<dbReference type="PANTHER" id="PTHR11947">
    <property type="entry name" value="PYRUVATE DEHYDROGENASE KINASE"/>
    <property type="match status" value="1"/>
</dbReference>
<keyword evidence="3 7" id="KW-0547">Nucleotide-binding</keyword>
<evidence type="ECO:0000313" key="10">
    <source>
        <dbReference type="Proteomes" id="UP000694389"/>
    </source>
</evidence>
<comment type="subcellular location">
    <subcellularLocation>
        <location evidence="7">Mitochondrion matrix</location>
    </subcellularLocation>
</comment>
<sequence>MKFVRFIMKNAAMASVPKHIEHFSKFSPSPLSMKQFLDFGSINACEKTSFVFLRQELPVRLSNIMKEINLLPDKLLTTQPVKMVQSWYIQSLIEILEFLDKNPDDYKVLGEFVDALVTIRNRHNDVVPTMAQGIIEYKETFPHDAVTNQNIQYFLDRFYMSRISIRMLINQHTLIFDGSANPVHPNTIGSIDPLCQVGDVVQGKYEFINFKLFLKNTIFSFLQNAMRATIETHENSNNLPPIQVMVSLGGEDMSIKVSDKGGGVPFRRIENLFSYMYSTAPAPQMGEHTRPPLAGFGYGLPISRLYAKYFQGDLQLYSMEGHGTDAVIYLKALSTDSIERLPVYNKTALKNYKVSQEADDWCIPSKEPLDLSNYKVAK</sequence>